<proteinExistence type="predicted"/>
<dbReference type="KEGG" id="fki:FK004_02120"/>
<dbReference type="AlphaFoldDB" id="A0A2S1LJZ1"/>
<accession>A0A2S1LJZ1</accession>
<dbReference type="OrthoDB" id="1319710at2"/>
<sequence>MDELETTFFFGLNWHFGGGKSYMSGTAGVGVSKRMGFVQPGANLAVNFYNGGIGARSDSNMMHFDTVLTGKITTGAGHGNPMTVYPLHVDSGSGLEDRYQYSATMGTNLILNNSGRNQHVGFVQLRAGDFSFQTYNDFGAFKKIGISDGHDRWWTGGGNFTFGAKNSDYQVIVASDVFTADTDSESERDRLNAEKSLEEFTQTNQGSWLERTRNRALNYTPTFASEIDTDFLKASRDNIPWSAEQHSFDLNMGRTSGIVRTPNGTARVNGLGASHMISQDVIHRTINFHLIPSKRPDYWEVQVGPNFSKGF</sequence>
<dbReference type="EMBL" id="CP020919">
    <property type="protein sequence ID" value="AWG24100.1"/>
    <property type="molecule type" value="Genomic_DNA"/>
</dbReference>
<feature type="domain" description="Bacterial toxin 23" evidence="1">
    <location>
        <begin position="41"/>
        <end position="204"/>
    </location>
</feature>
<organism evidence="2 3">
    <name type="scientific">Flavobacterium kingsejongi</name>
    <dbReference type="NCBI Taxonomy" id="1678728"/>
    <lineage>
        <taxon>Bacteria</taxon>
        <taxon>Pseudomonadati</taxon>
        <taxon>Bacteroidota</taxon>
        <taxon>Flavobacteriia</taxon>
        <taxon>Flavobacteriales</taxon>
        <taxon>Flavobacteriaceae</taxon>
        <taxon>Flavobacterium</taxon>
    </lineage>
</organism>
<evidence type="ECO:0000259" key="1">
    <source>
        <dbReference type="Pfam" id="PF15528"/>
    </source>
</evidence>
<name>A0A2S1LJZ1_9FLAO</name>
<dbReference type="Proteomes" id="UP000244677">
    <property type="component" value="Chromosome"/>
</dbReference>
<keyword evidence="3" id="KW-1185">Reference proteome</keyword>
<evidence type="ECO:0000313" key="2">
    <source>
        <dbReference type="EMBL" id="AWG24100.1"/>
    </source>
</evidence>
<gene>
    <name evidence="2" type="ORF">FK004_02120</name>
</gene>
<protein>
    <recommendedName>
        <fullName evidence="1">Bacterial toxin 23 domain-containing protein</fullName>
    </recommendedName>
</protein>
<dbReference type="Pfam" id="PF15528">
    <property type="entry name" value="Ntox23"/>
    <property type="match status" value="1"/>
</dbReference>
<reference evidence="2 3" key="1">
    <citation type="submission" date="2017-04" db="EMBL/GenBank/DDBJ databases">
        <title>Complete genome sequence of Flavobacterium kingsejong AJ004.</title>
        <authorList>
            <person name="Lee P.C."/>
        </authorList>
    </citation>
    <scope>NUCLEOTIDE SEQUENCE [LARGE SCALE GENOMIC DNA]</scope>
    <source>
        <strain evidence="2 3">AJ004</strain>
    </source>
</reference>
<dbReference type="RefSeq" id="WP_108735759.1">
    <property type="nucleotide sequence ID" value="NZ_CP020919.1"/>
</dbReference>
<dbReference type="InterPro" id="IPR029115">
    <property type="entry name" value="Ntox23"/>
</dbReference>
<evidence type="ECO:0000313" key="3">
    <source>
        <dbReference type="Proteomes" id="UP000244677"/>
    </source>
</evidence>